<evidence type="ECO:0000259" key="14">
    <source>
        <dbReference type="Pfam" id="PF05826"/>
    </source>
</evidence>
<evidence type="ECO:0000256" key="5">
    <source>
        <dbReference type="ARBA" id="ARBA00022525"/>
    </source>
</evidence>
<dbReference type="EMBL" id="JH431228">
    <property type="status" value="NOT_ANNOTATED_CDS"/>
    <property type="molecule type" value="Genomic_DNA"/>
</dbReference>
<keyword evidence="5" id="KW-0964">Secreted</keyword>
<proteinExistence type="predicted"/>
<evidence type="ECO:0000256" key="11">
    <source>
        <dbReference type="ARBA" id="ARBA00023157"/>
    </source>
</evidence>
<dbReference type="GO" id="GO:0046872">
    <property type="term" value="F:metal ion binding"/>
    <property type="evidence" value="ECO:0007669"/>
    <property type="project" value="UniProtKB-KW"/>
</dbReference>
<keyword evidence="8" id="KW-0106">Calcium</keyword>
<evidence type="ECO:0000256" key="9">
    <source>
        <dbReference type="ARBA" id="ARBA00022963"/>
    </source>
</evidence>
<evidence type="ECO:0000256" key="1">
    <source>
        <dbReference type="ARBA" id="ARBA00001913"/>
    </source>
</evidence>
<evidence type="ECO:0000256" key="3">
    <source>
        <dbReference type="ARBA" id="ARBA00013278"/>
    </source>
</evidence>
<evidence type="ECO:0000256" key="4">
    <source>
        <dbReference type="ARBA" id="ARBA00021721"/>
    </source>
</evidence>
<dbReference type="OMA" id="QCIASAY"/>
<keyword evidence="6" id="KW-0479">Metal-binding</keyword>
<dbReference type="FunFam" id="1.20.90.10:FF:000002">
    <property type="entry name" value="Phospholipase A2 group III"/>
    <property type="match status" value="1"/>
</dbReference>
<evidence type="ECO:0000256" key="13">
    <source>
        <dbReference type="SAM" id="SignalP"/>
    </source>
</evidence>
<dbReference type="STRING" id="126957.T1INX7"/>
<accession>T1INX7</accession>
<dbReference type="InterPro" id="IPR016090">
    <property type="entry name" value="PLA2-like_dom"/>
</dbReference>
<dbReference type="Gene3D" id="1.20.90.10">
    <property type="entry name" value="Phospholipase A2 domain"/>
    <property type="match status" value="1"/>
</dbReference>
<organism evidence="15 16">
    <name type="scientific">Strigamia maritima</name>
    <name type="common">European centipede</name>
    <name type="synonym">Geophilus maritimus</name>
    <dbReference type="NCBI Taxonomy" id="126957"/>
    <lineage>
        <taxon>Eukaryota</taxon>
        <taxon>Metazoa</taxon>
        <taxon>Ecdysozoa</taxon>
        <taxon>Arthropoda</taxon>
        <taxon>Myriapoda</taxon>
        <taxon>Chilopoda</taxon>
        <taxon>Pleurostigmophora</taxon>
        <taxon>Geophilomorpha</taxon>
        <taxon>Linotaeniidae</taxon>
        <taxon>Strigamia</taxon>
    </lineage>
</organism>
<keyword evidence="10" id="KW-0443">Lipid metabolism</keyword>
<protein>
    <recommendedName>
        <fullName evidence="4">Phospholipase A2</fullName>
        <ecNumber evidence="3">3.1.1.4</ecNumber>
    </recommendedName>
    <alternativeName>
        <fullName evidence="12">Phosphatidylcholine 2-acylhydrolase</fullName>
    </alternativeName>
</protein>
<dbReference type="Pfam" id="PF05826">
    <property type="entry name" value="Phospholip_A2_2"/>
    <property type="match status" value="1"/>
</dbReference>
<dbReference type="EC" id="3.1.1.4" evidence="3"/>
<evidence type="ECO:0000256" key="8">
    <source>
        <dbReference type="ARBA" id="ARBA00022837"/>
    </source>
</evidence>
<dbReference type="InterPro" id="IPR033113">
    <property type="entry name" value="PLA2_histidine"/>
</dbReference>
<reference evidence="15" key="2">
    <citation type="submission" date="2015-02" db="UniProtKB">
        <authorList>
            <consortium name="EnsemblMetazoa"/>
        </authorList>
    </citation>
    <scope>IDENTIFICATION</scope>
</reference>
<keyword evidence="11" id="KW-1015">Disulfide bond</keyword>
<name>T1INX7_STRMM</name>
<dbReference type="GO" id="GO:0005576">
    <property type="term" value="C:extracellular region"/>
    <property type="evidence" value="ECO:0007669"/>
    <property type="project" value="UniProtKB-SubCell"/>
</dbReference>
<dbReference type="PANTHER" id="PTHR12253">
    <property type="entry name" value="RH14732P"/>
    <property type="match status" value="1"/>
</dbReference>
<dbReference type="PhylomeDB" id="T1INX7"/>
<keyword evidence="16" id="KW-1185">Reference proteome</keyword>
<dbReference type="SUPFAM" id="SSF48619">
    <property type="entry name" value="Phospholipase A2, PLA2"/>
    <property type="match status" value="1"/>
</dbReference>
<dbReference type="eggNOG" id="ENOG502S1MS">
    <property type="taxonomic scope" value="Eukaryota"/>
</dbReference>
<evidence type="ECO:0000256" key="2">
    <source>
        <dbReference type="ARBA" id="ARBA00004613"/>
    </source>
</evidence>
<dbReference type="GO" id="GO:0004623">
    <property type="term" value="F:phospholipase A2 activity"/>
    <property type="evidence" value="ECO:0007669"/>
    <property type="project" value="UniProtKB-EC"/>
</dbReference>
<keyword evidence="7" id="KW-0378">Hydrolase</keyword>
<dbReference type="Proteomes" id="UP000014500">
    <property type="component" value="Unassembled WGS sequence"/>
</dbReference>
<dbReference type="InterPro" id="IPR036444">
    <property type="entry name" value="PLipase_A2_dom_sf"/>
</dbReference>
<dbReference type="CDD" id="cd04704">
    <property type="entry name" value="PLA2_bee_venom_like"/>
    <property type="match status" value="1"/>
</dbReference>
<comment type="cofactor">
    <cofactor evidence="1">
        <name>Ca(2+)</name>
        <dbReference type="ChEBI" id="CHEBI:29108"/>
    </cofactor>
</comment>
<sequence length="243" mass="28001">MNIQLITLAILCMLQCIASAYENIYYHDKHLARLVHFQQKNEKTKCYVFGDKKIIQDILKKVAAASQIINLDSNKMNLIINYCNQIEIDAFYSPKMQKSSILSRAIIFPGTKWCGDGNSAANYNDLGLFKEADMCCRDHDHCPDVIHVGETKHELYNKHLGSLSHCDCDDQFYNCLKSKSDKSSKKMGKLFFDVLGQPCFKLEHPIKNCLKYGGIGNEQCQEYELDYTQEKEYQFFDAKLFNV</sequence>
<keyword evidence="13" id="KW-0732">Signal</keyword>
<evidence type="ECO:0000256" key="6">
    <source>
        <dbReference type="ARBA" id="ARBA00022723"/>
    </source>
</evidence>
<keyword evidence="9" id="KW-0442">Lipid degradation</keyword>
<dbReference type="AlphaFoldDB" id="T1INX7"/>
<dbReference type="PROSITE" id="PS00118">
    <property type="entry name" value="PA2_HIS"/>
    <property type="match status" value="1"/>
</dbReference>
<evidence type="ECO:0000256" key="7">
    <source>
        <dbReference type="ARBA" id="ARBA00022801"/>
    </source>
</evidence>
<feature type="chain" id="PRO_5004579374" description="Phospholipase A2" evidence="13">
    <location>
        <begin position="21"/>
        <end position="243"/>
    </location>
</feature>
<evidence type="ECO:0000256" key="10">
    <source>
        <dbReference type="ARBA" id="ARBA00023098"/>
    </source>
</evidence>
<dbReference type="EnsemblMetazoa" id="SMAR002716-RA">
    <property type="protein sequence ID" value="SMAR002716-PA"/>
    <property type="gene ID" value="SMAR002716"/>
</dbReference>
<evidence type="ECO:0000256" key="12">
    <source>
        <dbReference type="ARBA" id="ARBA00029903"/>
    </source>
</evidence>
<evidence type="ECO:0000313" key="15">
    <source>
        <dbReference type="EnsemblMetazoa" id="SMAR002716-PA"/>
    </source>
</evidence>
<comment type="subcellular location">
    <subcellularLocation>
        <location evidence="2">Secreted</location>
    </subcellularLocation>
</comment>
<dbReference type="HOGENOM" id="CLU_1012746_0_0_1"/>
<dbReference type="GO" id="GO:0050482">
    <property type="term" value="P:arachidonate secretion"/>
    <property type="evidence" value="ECO:0007669"/>
    <property type="project" value="InterPro"/>
</dbReference>
<reference evidence="16" key="1">
    <citation type="submission" date="2011-05" db="EMBL/GenBank/DDBJ databases">
        <authorList>
            <person name="Richards S.R."/>
            <person name="Qu J."/>
            <person name="Jiang H."/>
            <person name="Jhangiani S.N."/>
            <person name="Agravi P."/>
            <person name="Goodspeed R."/>
            <person name="Gross S."/>
            <person name="Mandapat C."/>
            <person name="Jackson L."/>
            <person name="Mathew T."/>
            <person name="Pu L."/>
            <person name="Thornton R."/>
            <person name="Saada N."/>
            <person name="Wilczek-Boney K.B."/>
            <person name="Lee S."/>
            <person name="Kovar C."/>
            <person name="Wu Y."/>
            <person name="Scherer S.E."/>
            <person name="Worley K.C."/>
            <person name="Muzny D.M."/>
            <person name="Gibbs R."/>
        </authorList>
    </citation>
    <scope>NUCLEOTIDE SEQUENCE</scope>
    <source>
        <strain evidence="16">Brora</strain>
    </source>
</reference>
<feature type="signal peptide" evidence="13">
    <location>
        <begin position="1"/>
        <end position="20"/>
    </location>
</feature>
<dbReference type="GO" id="GO:0016042">
    <property type="term" value="P:lipid catabolic process"/>
    <property type="evidence" value="ECO:0007669"/>
    <property type="project" value="UniProtKB-KW"/>
</dbReference>
<evidence type="ECO:0000313" key="16">
    <source>
        <dbReference type="Proteomes" id="UP000014500"/>
    </source>
</evidence>
<dbReference type="GO" id="GO:0006644">
    <property type="term" value="P:phospholipid metabolic process"/>
    <property type="evidence" value="ECO:0007669"/>
    <property type="project" value="InterPro"/>
</dbReference>
<feature type="domain" description="Phospholipase A2-like central" evidence="14">
    <location>
        <begin position="107"/>
        <end position="202"/>
    </location>
</feature>